<dbReference type="AlphaFoldDB" id="A0A182KIH2"/>
<dbReference type="VEuPathDB" id="VectorBase:ACHR014250"/>
<evidence type="ECO:0000313" key="2">
    <source>
        <dbReference type="Proteomes" id="UP000075881"/>
    </source>
</evidence>
<dbReference type="EnsemblMetazoa" id="ACHR014250-RA">
    <property type="protein sequence ID" value="ACHR014250-PA"/>
    <property type="gene ID" value="ACHR014250"/>
</dbReference>
<keyword evidence="2" id="KW-1185">Reference proteome</keyword>
<protein>
    <submittedName>
        <fullName evidence="1">Uncharacterized protein</fullName>
    </submittedName>
</protein>
<reference evidence="1" key="2">
    <citation type="submission" date="2020-05" db="UniProtKB">
        <authorList>
            <consortium name="EnsemblMetazoa"/>
        </authorList>
    </citation>
    <scope>IDENTIFICATION</scope>
    <source>
        <strain evidence="1">ACHKN1017</strain>
    </source>
</reference>
<proteinExistence type="predicted"/>
<evidence type="ECO:0000313" key="1">
    <source>
        <dbReference type="EnsemblMetazoa" id="ACHR014250-PA"/>
    </source>
</evidence>
<dbReference type="Proteomes" id="UP000075881">
    <property type="component" value="Unassembled WGS sequence"/>
</dbReference>
<sequence>MVRRLFRHRTGQLGHLNLALVVTLEASKQHLTLTRLQPIQHARDRAHVIGVGEQYQLEIDKVLVADLLRSFRVQVALLQPDRLPMAALFHVRRQPILTLLDRLLREGEQDRIIVPGIIVAEQDPVPFHVLKVLLRFLRRGRTQTLVVLDVVRVRVVRFRFPLFELRQREE</sequence>
<organism evidence="1 2">
    <name type="scientific">Anopheles christyi</name>
    <dbReference type="NCBI Taxonomy" id="43041"/>
    <lineage>
        <taxon>Eukaryota</taxon>
        <taxon>Metazoa</taxon>
        <taxon>Ecdysozoa</taxon>
        <taxon>Arthropoda</taxon>
        <taxon>Hexapoda</taxon>
        <taxon>Insecta</taxon>
        <taxon>Pterygota</taxon>
        <taxon>Neoptera</taxon>
        <taxon>Endopterygota</taxon>
        <taxon>Diptera</taxon>
        <taxon>Nematocera</taxon>
        <taxon>Culicoidea</taxon>
        <taxon>Culicidae</taxon>
        <taxon>Anophelinae</taxon>
        <taxon>Anopheles</taxon>
    </lineage>
</organism>
<name>A0A182KIH2_9DIPT</name>
<reference evidence="2" key="1">
    <citation type="submission" date="2013-03" db="EMBL/GenBank/DDBJ databases">
        <title>The Genome Sequence of Anopheles christyi ACHKN1017.</title>
        <authorList>
            <consortium name="The Broad Institute Genomics Platform"/>
            <person name="Neafsey D.E."/>
            <person name="Besansky N."/>
            <person name="Walker B."/>
            <person name="Young S.K."/>
            <person name="Zeng Q."/>
            <person name="Gargeya S."/>
            <person name="Fitzgerald M."/>
            <person name="Haas B."/>
            <person name="Abouelleil A."/>
            <person name="Allen A.W."/>
            <person name="Alvarado L."/>
            <person name="Arachchi H.M."/>
            <person name="Berlin A.M."/>
            <person name="Chapman S.B."/>
            <person name="Gainer-Dewar J."/>
            <person name="Goldberg J."/>
            <person name="Griggs A."/>
            <person name="Gujja S."/>
            <person name="Hansen M."/>
            <person name="Howarth C."/>
            <person name="Imamovic A."/>
            <person name="Ireland A."/>
            <person name="Larimer J."/>
            <person name="McCowan C."/>
            <person name="Murphy C."/>
            <person name="Pearson M."/>
            <person name="Poon T.W."/>
            <person name="Priest M."/>
            <person name="Roberts A."/>
            <person name="Saif S."/>
            <person name="Shea T."/>
            <person name="Sisk P."/>
            <person name="Sykes S."/>
            <person name="Wortman J."/>
            <person name="Nusbaum C."/>
            <person name="Birren B."/>
        </authorList>
    </citation>
    <scope>NUCLEOTIDE SEQUENCE [LARGE SCALE GENOMIC DNA]</scope>
    <source>
        <strain evidence="2">ACHKN1017</strain>
    </source>
</reference>
<accession>A0A182KIH2</accession>